<feature type="transmembrane region" description="Helical" evidence="1">
    <location>
        <begin position="12"/>
        <end position="32"/>
    </location>
</feature>
<dbReference type="Proteomes" id="UP000243217">
    <property type="component" value="Unassembled WGS sequence"/>
</dbReference>
<protein>
    <recommendedName>
        <fullName evidence="4">Transmembrane protein</fullName>
    </recommendedName>
</protein>
<keyword evidence="1" id="KW-0472">Membrane</keyword>
<keyword evidence="1" id="KW-0812">Transmembrane</keyword>
<feature type="transmembrane region" description="Helical" evidence="1">
    <location>
        <begin position="206"/>
        <end position="224"/>
    </location>
</feature>
<sequence>MEVWWETKEDCLWLVYYFIFVSPLHSFLIAYLERQGKQVTPSKAIIFIASLTLMSSFLPLLVRKKLQESNPYRILGISRYGNKYTWAQQYAHLKQYFTSGQMTQEVWSVFDNAYDIIYDDSTRRAMDVWGPNFKELMRVDMPYNLGLFYLLWFVGIYTCTVGRKYASARDFSIAGLLAVLVFEMCVRFVGYNPLFFFMPQTTPFEMIMLLHSLFPAWLFGYGSFKRIFFLDMVQHKNDCLQYAFQNNLKTLQELEKMKLDIIKLKETKEQED</sequence>
<feature type="transmembrane region" description="Helical" evidence="1">
    <location>
        <begin position="171"/>
        <end position="194"/>
    </location>
</feature>
<gene>
    <name evidence="2" type="ORF">THRCLA_10816</name>
</gene>
<accession>A0A1V9YFV3</accession>
<organism evidence="2 3">
    <name type="scientific">Thraustotheca clavata</name>
    <dbReference type="NCBI Taxonomy" id="74557"/>
    <lineage>
        <taxon>Eukaryota</taxon>
        <taxon>Sar</taxon>
        <taxon>Stramenopiles</taxon>
        <taxon>Oomycota</taxon>
        <taxon>Saprolegniomycetes</taxon>
        <taxon>Saprolegniales</taxon>
        <taxon>Achlyaceae</taxon>
        <taxon>Thraustotheca</taxon>
    </lineage>
</organism>
<reference evidence="2 3" key="1">
    <citation type="journal article" date="2014" name="Genome Biol. Evol.">
        <title>The secreted proteins of Achlya hypogyna and Thraustotheca clavata identify the ancestral oomycete secretome and reveal gene acquisitions by horizontal gene transfer.</title>
        <authorList>
            <person name="Misner I."/>
            <person name="Blouin N."/>
            <person name="Leonard G."/>
            <person name="Richards T.A."/>
            <person name="Lane C.E."/>
        </authorList>
    </citation>
    <scope>NUCLEOTIDE SEQUENCE [LARGE SCALE GENOMIC DNA]</scope>
    <source>
        <strain evidence="2 3">ATCC 34112</strain>
    </source>
</reference>
<proteinExistence type="predicted"/>
<dbReference type="AlphaFoldDB" id="A0A1V9YFV3"/>
<keyword evidence="1" id="KW-1133">Transmembrane helix</keyword>
<comment type="caution">
    <text evidence="2">The sequence shown here is derived from an EMBL/GenBank/DDBJ whole genome shotgun (WGS) entry which is preliminary data.</text>
</comment>
<dbReference type="EMBL" id="JNBS01003960">
    <property type="protein sequence ID" value="OQR84578.1"/>
    <property type="molecule type" value="Genomic_DNA"/>
</dbReference>
<feature type="transmembrane region" description="Helical" evidence="1">
    <location>
        <begin position="44"/>
        <end position="62"/>
    </location>
</feature>
<name>A0A1V9YFV3_9STRA</name>
<evidence type="ECO:0000313" key="2">
    <source>
        <dbReference type="EMBL" id="OQR84578.1"/>
    </source>
</evidence>
<dbReference type="OrthoDB" id="72245at2759"/>
<evidence type="ECO:0000256" key="1">
    <source>
        <dbReference type="SAM" id="Phobius"/>
    </source>
</evidence>
<evidence type="ECO:0000313" key="3">
    <source>
        <dbReference type="Proteomes" id="UP000243217"/>
    </source>
</evidence>
<keyword evidence="3" id="KW-1185">Reference proteome</keyword>
<evidence type="ECO:0008006" key="4">
    <source>
        <dbReference type="Google" id="ProtNLM"/>
    </source>
</evidence>
<feature type="transmembrane region" description="Helical" evidence="1">
    <location>
        <begin position="141"/>
        <end position="159"/>
    </location>
</feature>